<gene>
    <name evidence="3" type="ORF">EET67_06715</name>
</gene>
<dbReference type="InterPro" id="IPR008928">
    <property type="entry name" value="6-hairpin_glycosidase_sf"/>
</dbReference>
<keyword evidence="4" id="KW-1185">Reference proteome</keyword>
<accession>A0A432V860</accession>
<dbReference type="SUPFAM" id="SSF48208">
    <property type="entry name" value="Six-hairpin glycosidases"/>
    <property type="match status" value="1"/>
</dbReference>
<evidence type="ECO:0000313" key="4">
    <source>
        <dbReference type="Proteomes" id="UP000281647"/>
    </source>
</evidence>
<organism evidence="3 4">
    <name type="scientific">Borborobacter arsenicus</name>
    <dbReference type="NCBI Taxonomy" id="1851146"/>
    <lineage>
        <taxon>Bacteria</taxon>
        <taxon>Pseudomonadati</taxon>
        <taxon>Pseudomonadota</taxon>
        <taxon>Alphaproteobacteria</taxon>
        <taxon>Hyphomicrobiales</taxon>
        <taxon>Phyllobacteriaceae</taxon>
        <taxon>Borborobacter</taxon>
    </lineage>
</organism>
<reference evidence="3 4" key="1">
    <citation type="submission" date="2018-11" db="EMBL/GenBank/DDBJ databases">
        <title>Pseudaminobacter arsenicus sp. nov., an arsenic-resistant bacterium isolated from arsenic-rich aquifers.</title>
        <authorList>
            <person name="Mu Y."/>
        </authorList>
    </citation>
    <scope>NUCLEOTIDE SEQUENCE [LARGE SCALE GENOMIC DNA]</scope>
    <source>
        <strain evidence="3 4">CB3</strain>
    </source>
</reference>
<dbReference type="GO" id="GO:0005975">
    <property type="term" value="P:carbohydrate metabolic process"/>
    <property type="evidence" value="ECO:0007669"/>
    <property type="project" value="InterPro"/>
</dbReference>
<sequence>MFPKLAIVAVVAALSMVCSVASASNRIVDAPTENLGTFLWDNRPSSEMTDAYIQDAIGRHDPFQIFFGLFRAIRDSHLKGESARLESALSFLDFMIDEYEPAVRDGLGVRYRYGYAHNKIDPGWWSGMDGFSAPMTMYAAWEITGKERYRSAALATAKLALQSPLDGGSVWRSEKGCWISEYSWTGMSEEDEYHVLNGHLFGLHALLLLANASQDKDLLEAYDCAARGTKTMADDFIRADRKWTWYQSTPKVIIPVNYLLFESAEFESLFNLTGDPFYREQVGLRRSLFAQEYPLALISGEKGFRVVAKALGAPHPYLPDVYPYRIECEVLGQTVSADHRQMHYKNLDLSQRLVTSLQVPSRPDRCDYSILRGDMTVKVFSQTEFPEVADQPLTLDLKPEAQLDAVAIDGNTITISPEFKASPNKETAANDEARIVFDAPADWQPGSLFAFIAQPDFNAAIAFLLVDSQGNTASRGYPMLKADCENLIMLAPVGFENEGTIGGDRELKFRIFTQDLDSDKSIVLSDYALLSGPADVATYIAAHKDACYRQNTLID</sequence>
<dbReference type="InterPro" id="IPR010598">
    <property type="entry name" value="C5-epim_C"/>
</dbReference>
<dbReference type="AlphaFoldDB" id="A0A432V860"/>
<dbReference type="EMBL" id="RKST01000006">
    <property type="protein sequence ID" value="RUM98326.1"/>
    <property type="molecule type" value="Genomic_DNA"/>
</dbReference>
<comment type="caution">
    <text evidence="3">The sequence shown here is derived from an EMBL/GenBank/DDBJ whole genome shotgun (WGS) entry which is preliminary data.</text>
</comment>
<feature type="signal peptide" evidence="1">
    <location>
        <begin position="1"/>
        <end position="23"/>
    </location>
</feature>
<evidence type="ECO:0000256" key="1">
    <source>
        <dbReference type="SAM" id="SignalP"/>
    </source>
</evidence>
<name>A0A432V860_9HYPH</name>
<feature type="chain" id="PRO_5019064188" description="D-glucuronyl C5-epimerase C-terminal domain-containing protein" evidence="1">
    <location>
        <begin position="24"/>
        <end position="555"/>
    </location>
</feature>
<evidence type="ECO:0000313" key="3">
    <source>
        <dbReference type="EMBL" id="RUM98326.1"/>
    </source>
</evidence>
<feature type="domain" description="D-glucuronyl C5-epimerase C-terminal" evidence="2">
    <location>
        <begin position="110"/>
        <end position="282"/>
    </location>
</feature>
<dbReference type="Proteomes" id="UP000281647">
    <property type="component" value="Unassembled WGS sequence"/>
</dbReference>
<protein>
    <recommendedName>
        <fullName evidence="2">D-glucuronyl C5-epimerase C-terminal domain-containing protein</fullName>
    </recommendedName>
</protein>
<dbReference type="OrthoDB" id="8442322at2"/>
<dbReference type="Pfam" id="PF06662">
    <property type="entry name" value="C5-epim_C"/>
    <property type="match status" value="1"/>
</dbReference>
<evidence type="ECO:0000259" key="2">
    <source>
        <dbReference type="Pfam" id="PF06662"/>
    </source>
</evidence>
<keyword evidence="1" id="KW-0732">Signal</keyword>
<dbReference type="RefSeq" id="WP_128626179.1">
    <property type="nucleotide sequence ID" value="NZ_RKST01000006.1"/>
</dbReference>
<proteinExistence type="predicted"/>